<evidence type="ECO:0000256" key="1">
    <source>
        <dbReference type="ARBA" id="ARBA00004651"/>
    </source>
</evidence>
<keyword evidence="6 7" id="KW-0472">Membrane</keyword>
<dbReference type="PANTHER" id="PTHR30353:SF15">
    <property type="entry name" value="INNER MEMBRANE PROTEIN YABI"/>
    <property type="match status" value="1"/>
</dbReference>
<evidence type="ECO:0000256" key="2">
    <source>
        <dbReference type="ARBA" id="ARBA00010792"/>
    </source>
</evidence>
<evidence type="ECO:0000313" key="9">
    <source>
        <dbReference type="EMBL" id="BAU98918.1"/>
    </source>
</evidence>
<gene>
    <name evidence="9" type="ORF">AUMI_13760</name>
</gene>
<dbReference type="AlphaFoldDB" id="A0A173LVP4"/>
<proteinExistence type="inferred from homology"/>
<dbReference type="Pfam" id="PF09335">
    <property type="entry name" value="VTT_dom"/>
    <property type="match status" value="1"/>
</dbReference>
<evidence type="ECO:0000256" key="6">
    <source>
        <dbReference type="ARBA" id="ARBA00023136"/>
    </source>
</evidence>
<feature type="domain" description="VTT" evidence="8">
    <location>
        <begin position="40"/>
        <end position="162"/>
    </location>
</feature>
<dbReference type="GeneID" id="80451560"/>
<keyword evidence="4 7" id="KW-0812">Transmembrane</keyword>
<sequence>MNDIINYLLALVASIDPITRTLLASFLIMLETSFLVGLVIPGDTVVIISSTAISSFPEYIFMVVMVIIGSLTGETIGFFVGKYFGPHIRRSWLGKKIGHHRWEQAENYIDRRGGIAVFVSRFLPILHSMVPLTVGMTRMTYKKFIAWTSASCTIWAVVYVTLAAVLKDQYEAFAAKYDWAGFLFLGIVVVIIIGFALIKKRIEKSQERYMDEPGDHDPRTVENPLGS</sequence>
<feature type="transmembrane region" description="Helical" evidence="7">
    <location>
        <begin position="179"/>
        <end position="198"/>
    </location>
</feature>
<evidence type="ECO:0000313" key="10">
    <source>
        <dbReference type="Proteomes" id="UP000243847"/>
    </source>
</evidence>
<evidence type="ECO:0000256" key="3">
    <source>
        <dbReference type="ARBA" id="ARBA00022475"/>
    </source>
</evidence>
<dbReference type="OrthoDB" id="9813426at2"/>
<evidence type="ECO:0000256" key="7">
    <source>
        <dbReference type="RuleBase" id="RU367016"/>
    </source>
</evidence>
<comment type="subcellular location">
    <subcellularLocation>
        <location evidence="1 7">Cell membrane</location>
        <topology evidence="1 7">Multi-pass membrane protein</topology>
    </subcellularLocation>
</comment>
<dbReference type="InterPro" id="IPR032816">
    <property type="entry name" value="VTT_dom"/>
</dbReference>
<accession>A0A173LVP4</accession>
<keyword evidence="3 7" id="KW-1003">Cell membrane</keyword>
<dbReference type="Proteomes" id="UP000243847">
    <property type="component" value="Chromosome sequence1"/>
</dbReference>
<name>A0A173LVP4_9MICO</name>
<comment type="caution">
    <text evidence="7">Lacks conserved residue(s) required for the propagation of feature annotation.</text>
</comment>
<feature type="transmembrane region" description="Helical" evidence="7">
    <location>
        <begin position="60"/>
        <end position="80"/>
    </location>
</feature>
<protein>
    <submittedName>
        <fullName evidence="9">SNARE-like domain protein</fullName>
    </submittedName>
</protein>
<dbReference type="GO" id="GO:0005886">
    <property type="term" value="C:plasma membrane"/>
    <property type="evidence" value="ECO:0007669"/>
    <property type="project" value="UniProtKB-SubCell"/>
</dbReference>
<feature type="transmembrane region" description="Helical" evidence="7">
    <location>
        <begin position="144"/>
        <end position="167"/>
    </location>
</feature>
<dbReference type="PANTHER" id="PTHR30353">
    <property type="entry name" value="INNER MEMBRANE PROTEIN DEDA-RELATED"/>
    <property type="match status" value="1"/>
</dbReference>
<dbReference type="EMBL" id="AP017457">
    <property type="protein sequence ID" value="BAU98918.1"/>
    <property type="molecule type" value="Genomic_DNA"/>
</dbReference>
<comment type="similarity">
    <text evidence="2 7">Belongs to the DedA family.</text>
</comment>
<reference evidence="9 10" key="1">
    <citation type="journal article" date="2016" name="Genome Announc.">
        <title>Complete Genome Sequence of Aurantimicrobium minutum Type Strain KNCT, a Planktonic Ultramicrobacterium Isolated from River Water.</title>
        <authorList>
            <person name="Nakai R."/>
            <person name="Fujisawa T."/>
            <person name="Nakamura Y."/>
            <person name="Nishide H."/>
            <person name="Uchiyama I."/>
            <person name="Baba T."/>
            <person name="Toyoda A."/>
            <person name="Fujiyama A."/>
            <person name="Naganuma T."/>
            <person name="Niki H."/>
        </authorList>
    </citation>
    <scope>NUCLEOTIDE SEQUENCE [LARGE SCALE GENOMIC DNA]</scope>
    <source>
        <strain evidence="9 10">KNC</strain>
    </source>
</reference>
<evidence type="ECO:0000256" key="4">
    <source>
        <dbReference type="ARBA" id="ARBA00022692"/>
    </source>
</evidence>
<dbReference type="RefSeq" id="WP_096380712.1">
    <property type="nucleotide sequence ID" value="NZ_AP017457.1"/>
</dbReference>
<evidence type="ECO:0000256" key="5">
    <source>
        <dbReference type="ARBA" id="ARBA00022989"/>
    </source>
</evidence>
<dbReference type="InterPro" id="IPR032818">
    <property type="entry name" value="DedA-like"/>
</dbReference>
<keyword evidence="5 7" id="KW-1133">Transmembrane helix</keyword>
<dbReference type="KEGG" id="amin:AUMI_13760"/>
<evidence type="ECO:0000259" key="8">
    <source>
        <dbReference type="Pfam" id="PF09335"/>
    </source>
</evidence>
<organism evidence="9 10">
    <name type="scientific">Aurantimicrobium minutum</name>
    <dbReference type="NCBI Taxonomy" id="708131"/>
    <lineage>
        <taxon>Bacteria</taxon>
        <taxon>Bacillati</taxon>
        <taxon>Actinomycetota</taxon>
        <taxon>Actinomycetes</taxon>
        <taxon>Micrococcales</taxon>
        <taxon>Microbacteriaceae</taxon>
        <taxon>Aurantimicrobium</taxon>
    </lineage>
</organism>